<evidence type="ECO:0000259" key="2">
    <source>
        <dbReference type="Pfam" id="PF17172"/>
    </source>
</evidence>
<dbReference type="AlphaFoldDB" id="A0A0N1IM13"/>
<proteinExistence type="predicted"/>
<feature type="compositionally biased region" description="Low complexity" evidence="1">
    <location>
        <begin position="391"/>
        <end position="405"/>
    </location>
</feature>
<dbReference type="OrthoDB" id="5809458at2759"/>
<dbReference type="OMA" id="CFPDWED"/>
<dbReference type="InterPro" id="IPR012336">
    <property type="entry name" value="Thioredoxin-like_fold"/>
</dbReference>
<dbReference type="PANTHER" id="PTHR12289">
    <property type="entry name" value="METAXIN RELATED"/>
    <property type="match status" value="1"/>
</dbReference>
<keyword evidence="4" id="KW-1185">Reference proteome</keyword>
<evidence type="ECO:0000256" key="1">
    <source>
        <dbReference type="SAM" id="MobiDB-lite"/>
    </source>
</evidence>
<evidence type="ECO:0000313" key="4">
    <source>
        <dbReference type="Proteomes" id="UP000038009"/>
    </source>
</evidence>
<dbReference type="CDD" id="cd03054">
    <property type="entry name" value="GST_N_Metaxin"/>
    <property type="match status" value="1"/>
</dbReference>
<dbReference type="Pfam" id="PF17172">
    <property type="entry name" value="GST_N_4"/>
    <property type="match status" value="1"/>
</dbReference>
<dbReference type="EMBL" id="LJSK01000029">
    <property type="protein sequence ID" value="KPI89195.1"/>
    <property type="molecule type" value="Genomic_DNA"/>
</dbReference>
<dbReference type="PANTHER" id="PTHR12289:SF41">
    <property type="entry name" value="FAILED AXON CONNECTIONS-RELATED"/>
    <property type="match status" value="1"/>
</dbReference>
<dbReference type="Proteomes" id="UP000038009">
    <property type="component" value="Unassembled WGS sequence"/>
</dbReference>
<protein>
    <recommendedName>
        <fullName evidence="2">Thioredoxin-like fold domain-containing protein</fullName>
    </recommendedName>
</protein>
<evidence type="ECO:0000313" key="3">
    <source>
        <dbReference type="EMBL" id="KPI89195.1"/>
    </source>
</evidence>
<dbReference type="GO" id="GO:0005737">
    <property type="term" value="C:cytoplasm"/>
    <property type="evidence" value="ECO:0007669"/>
    <property type="project" value="TreeGrafter"/>
</dbReference>
<dbReference type="InterPro" id="IPR050931">
    <property type="entry name" value="Mito_Protein_Transport_Metaxin"/>
</dbReference>
<reference evidence="3 4" key="1">
    <citation type="journal article" date="2015" name="PLoS Pathog.">
        <title>Leptomonas seymouri: Adaptations to the Dixenous Life Cycle Analyzed by Genome Sequencing, Transcriptome Profiling and Co-infection with Leishmania donovani.</title>
        <authorList>
            <person name="Kraeva N."/>
            <person name="Butenko A."/>
            <person name="Hlavacova J."/>
            <person name="Kostygov A."/>
            <person name="Myskova J."/>
            <person name="Grybchuk D."/>
            <person name="Lestinova T."/>
            <person name="Votypka J."/>
            <person name="Volf P."/>
            <person name="Opperdoes F."/>
            <person name="Flegontov P."/>
            <person name="Lukes J."/>
            <person name="Yurchenko V."/>
        </authorList>
    </citation>
    <scope>NUCLEOTIDE SEQUENCE [LARGE SCALE GENOMIC DNA]</scope>
    <source>
        <strain evidence="3 4">ATCC 30220</strain>
    </source>
</reference>
<gene>
    <name evidence="3" type="ORF">ABL78_1688</name>
</gene>
<sequence>MKHFLHFPSHGAGPDAPTSNGPVCTAFFHKTWETARSKLKQLKPFQRQIAIAAASVAGLVAAYKTASYVHTLVQRRRRQKLLLKCQQDAGLYIFILPRSPWSPSLSPRCTRVEAYLRANGIPYKAIETVDPTGSPSGELPFIVFKHARVDQLPRIFEFLGTEFGVTMDDALTREERAIGAALRRTLEYNMERFLYRTAFVDHPTLAISQIARALHISRLRARLAVRRYATMLREQLAITAYGALVSEQYESEFLLDCEALEAQIGDKRFLFSNSELTSYDCAVYALLVPFAYMGKYTALSTAYMAVADSVVLMRYVARISKRLFADVAAQFDAADMSFETSPASSPLPVESGASAADSEELHRDLEVPDEEATQPEETQTKAGRPSVQPETASSRPPTSAAAAASKHPKGSPQKAGRAKKVLPNSPPKKVKSAGASPKKL</sequence>
<feature type="region of interest" description="Disordered" evidence="1">
    <location>
        <begin position="340"/>
        <end position="440"/>
    </location>
</feature>
<name>A0A0N1IM13_LEPSE</name>
<organism evidence="3 4">
    <name type="scientific">Leptomonas seymouri</name>
    <dbReference type="NCBI Taxonomy" id="5684"/>
    <lineage>
        <taxon>Eukaryota</taxon>
        <taxon>Discoba</taxon>
        <taxon>Euglenozoa</taxon>
        <taxon>Kinetoplastea</taxon>
        <taxon>Metakinetoplastina</taxon>
        <taxon>Trypanosomatida</taxon>
        <taxon>Trypanosomatidae</taxon>
        <taxon>Leishmaniinae</taxon>
        <taxon>Leptomonas</taxon>
    </lineage>
</organism>
<accession>A0A0N1IM13</accession>
<dbReference type="VEuPathDB" id="TriTrypDB:Lsey_0029_0150"/>
<feature type="domain" description="Thioredoxin-like fold" evidence="2">
    <location>
        <begin position="107"/>
        <end position="201"/>
    </location>
</feature>
<dbReference type="CDD" id="cd03193">
    <property type="entry name" value="GST_C_Metaxin"/>
    <property type="match status" value="1"/>
</dbReference>
<comment type="caution">
    <text evidence="3">The sequence shown here is derived from an EMBL/GenBank/DDBJ whole genome shotgun (WGS) entry which is preliminary data.</text>
</comment>